<evidence type="ECO:0000256" key="1">
    <source>
        <dbReference type="SAM" id="Phobius"/>
    </source>
</evidence>
<organism evidence="2 6">
    <name type="scientific">Haloferax mediterranei (strain ATCC 33500 / DSM 1411 / JCM 8866 / NBRC 14739 / NCIMB 2177 / R-4)</name>
    <name type="common">Halobacterium mediterranei</name>
    <dbReference type="NCBI Taxonomy" id="523841"/>
    <lineage>
        <taxon>Archaea</taxon>
        <taxon>Methanobacteriati</taxon>
        <taxon>Methanobacteriota</taxon>
        <taxon>Stenosarchaea group</taxon>
        <taxon>Halobacteria</taxon>
        <taxon>Halobacteriales</taxon>
        <taxon>Haloferacaceae</taxon>
        <taxon>Haloferax</taxon>
    </lineage>
</organism>
<proteinExistence type="predicted"/>
<dbReference type="EMBL" id="CP007551">
    <property type="protein sequence ID" value="AHZ21656.1"/>
    <property type="molecule type" value="Genomic_DNA"/>
</dbReference>
<evidence type="ECO:0000313" key="4">
    <source>
        <dbReference type="EMBL" id="EMA03158.1"/>
    </source>
</evidence>
<dbReference type="AlphaFoldDB" id="I3R424"/>
<feature type="transmembrane region" description="Helical" evidence="1">
    <location>
        <begin position="139"/>
        <end position="157"/>
    </location>
</feature>
<keyword evidence="1" id="KW-1133">Transmembrane helix</keyword>
<dbReference type="GeneID" id="40156623"/>
<dbReference type="EMBL" id="CP039139">
    <property type="protein sequence ID" value="QCQ75464.1"/>
    <property type="molecule type" value="Genomic_DNA"/>
</dbReference>
<gene>
    <name evidence="2" type="ordered locus">HFX_1271</name>
    <name evidence="3" type="ORF">BM92_02840</name>
    <name evidence="4" type="ORF">C439_04150</name>
    <name evidence="5" type="ORF">E6P09_09360</name>
</gene>
<reference evidence="2 6" key="2">
    <citation type="journal article" date="2012" name="J. Bacteriol.">
        <title>Complete genome sequence of the metabolically versatile halophilic archaeon Haloferax mediterranei, a poly(3-hydroxybutyrate-co-3-hydroxyvalerate) producer.</title>
        <authorList>
            <person name="Han J."/>
            <person name="Zhang F."/>
            <person name="Hou J."/>
            <person name="Liu X."/>
            <person name="Li M."/>
            <person name="Liu H."/>
            <person name="Cai L."/>
            <person name="Zhang B."/>
            <person name="Chen Y."/>
            <person name="Zhou J."/>
            <person name="Hu S."/>
            <person name="Xiang H."/>
        </authorList>
    </citation>
    <scope>NUCLEOTIDE SEQUENCE [LARGE SCALE GENOMIC DNA]</scope>
    <source>
        <strain evidence="6">ATCC 33500 / DSM 1411 / JCM 8866 / NBRC 14739 / NCIMB 2177 / R-4</strain>
        <strain evidence="2">CGMCC 1.2087</strain>
    </source>
</reference>
<keyword evidence="1" id="KW-0472">Membrane</keyword>
<reference evidence="3 8" key="4">
    <citation type="submission" date="2014-04" db="EMBL/GenBank/DDBJ databases">
        <title>Transcriptional profiles of Haloferax mediterranei on the basis of nitrogen availability.</title>
        <authorList>
            <person name="Bautista V."/>
        </authorList>
    </citation>
    <scope>NUCLEOTIDE SEQUENCE [LARGE SCALE GENOMIC DNA]</scope>
    <source>
        <strain evidence="3">ATCC 33500</strain>
        <strain evidence="8">ATCC 33500 / DSM 1411 / JCM 8866 / NBRC 14739 / NCIMB 2177 / R-4</strain>
    </source>
</reference>
<reference evidence="5 9" key="6">
    <citation type="submission" date="2019-04" db="EMBL/GenBank/DDBJ databases">
        <title>Methylomes of two halophilic Archaea, Haloarcula marismortui and Haloferax mediterranei.</title>
        <authorList>
            <person name="DasSarma S."/>
            <person name="DasSarma P."/>
            <person name="DasSarma S."/>
            <person name="Fomenkov A."/>
            <person name="Vincze T."/>
            <person name="Anton B.P."/>
            <person name="Roberts R.J."/>
        </authorList>
    </citation>
    <scope>NUCLEOTIDE SEQUENCE [LARGE SCALE GENOMIC DNA]</scope>
    <source>
        <strain evidence="5">ATCC 33500</strain>
        <strain evidence="9">ATCC 33500 / DSM 1411 / JCM 8866 / NBRC 14739 / NCIMB 2177 / R-4</strain>
    </source>
</reference>
<feature type="transmembrane region" description="Helical" evidence="1">
    <location>
        <begin position="7"/>
        <end position="28"/>
    </location>
</feature>
<accession>I3R424</accession>
<evidence type="ECO:0000313" key="5">
    <source>
        <dbReference type="EMBL" id="QCQ75464.1"/>
    </source>
</evidence>
<evidence type="ECO:0000313" key="6">
    <source>
        <dbReference type="Proteomes" id="UP000006469"/>
    </source>
</evidence>
<dbReference type="OrthoDB" id="292887at2157"/>
<name>I3R424_HALMT</name>
<reference evidence="2" key="1">
    <citation type="journal article" date="2012" name="Appl. Environ. Microbiol.">
        <title>Identification of the haloarchaeal phasin (PhaP) that functions in polyhydroxyalkanoate accumulation and granule formation in Haloferax mediterranei.</title>
        <authorList>
            <person name="Cai S."/>
            <person name="Cai L."/>
            <person name="Liu H."/>
            <person name="Liu X."/>
            <person name="Han J."/>
            <person name="Zhou J."/>
            <person name="Xiang H."/>
        </authorList>
    </citation>
    <scope>NUCLEOTIDE SEQUENCE</scope>
    <source>
        <strain evidence="2">CGMCC 1.2087</strain>
    </source>
</reference>
<dbReference type="EMBL" id="CP001868">
    <property type="protein sequence ID" value="AFK18984.1"/>
    <property type="molecule type" value="Genomic_DNA"/>
</dbReference>
<dbReference type="HOGENOM" id="CLU_1590835_0_0_2"/>
<evidence type="ECO:0000313" key="2">
    <source>
        <dbReference type="EMBL" id="AFK18984.1"/>
    </source>
</evidence>
<reference evidence="4 7" key="3">
    <citation type="journal article" date="2014" name="PLoS Genet.">
        <title>Phylogenetically driven sequencing of extremely halophilic archaea reveals strategies for static and dynamic osmo-response.</title>
        <authorList>
            <person name="Becker E.A."/>
            <person name="Seitzer P.M."/>
            <person name="Tritt A."/>
            <person name="Larsen D."/>
            <person name="Krusor M."/>
            <person name="Yao A.I."/>
            <person name="Wu D."/>
            <person name="Madern D."/>
            <person name="Eisen J.A."/>
            <person name="Darling A.E."/>
            <person name="Facciotti M.T."/>
        </authorList>
    </citation>
    <scope>NUCLEOTIDE SEQUENCE [LARGE SCALE GENOMIC DNA]</scope>
    <source>
        <strain evidence="4">ATCC 33500</strain>
        <strain evidence="7">ATCC 33500 / DSM 1411 / JCM 8866 / NBRC 14739 / NCIMB 2177 / R-4</strain>
    </source>
</reference>
<dbReference type="PaxDb" id="523841-HFX_1271"/>
<evidence type="ECO:0000313" key="3">
    <source>
        <dbReference type="EMBL" id="AHZ21656.1"/>
    </source>
</evidence>
<dbReference type="Proteomes" id="UP000006469">
    <property type="component" value="Chromosome"/>
</dbReference>
<dbReference type="Proteomes" id="UP000027075">
    <property type="component" value="Chromosome"/>
</dbReference>
<dbReference type="STRING" id="523841.HFX_1271"/>
<dbReference type="Proteomes" id="UP000299011">
    <property type="component" value="Chromosome"/>
</dbReference>
<dbReference type="Proteomes" id="UP000011603">
    <property type="component" value="Unassembled WGS sequence"/>
</dbReference>
<evidence type="ECO:0000313" key="9">
    <source>
        <dbReference type="Proteomes" id="UP000299011"/>
    </source>
</evidence>
<keyword evidence="7" id="KW-1185">Reference proteome</keyword>
<reference evidence="2" key="5">
    <citation type="submission" date="2014-05" db="EMBL/GenBank/DDBJ databases">
        <authorList>
            <person name="Wang L."/>
            <person name="Yang H."/>
            <person name="Xiang H."/>
        </authorList>
    </citation>
    <scope>NUCLEOTIDE SEQUENCE</scope>
    <source>
        <strain evidence="2">CGMCC 1.2087</strain>
    </source>
</reference>
<dbReference type="RefSeq" id="WP_004572404.1">
    <property type="nucleotide sequence ID" value="NC_017941.2"/>
</dbReference>
<dbReference type="EMBL" id="AOLO01000006">
    <property type="protein sequence ID" value="EMA03158.1"/>
    <property type="molecule type" value="Genomic_DNA"/>
</dbReference>
<keyword evidence="1" id="KW-0812">Transmembrane</keyword>
<dbReference type="PATRIC" id="fig|523841.21.peg.835"/>
<evidence type="ECO:0000313" key="7">
    <source>
        <dbReference type="Proteomes" id="UP000011603"/>
    </source>
</evidence>
<dbReference type="KEGG" id="hme:HFX_1271"/>
<evidence type="ECO:0000313" key="8">
    <source>
        <dbReference type="Proteomes" id="UP000027075"/>
    </source>
</evidence>
<sequence length="167" mass="18603">MSDWKHFIALFLLGSIALSSIALFVGFADYDYHYTYEREVDHFPPRVYPTDYSALQPESQQVVDEALETGRVTRQNGSAIPSVKKSSLPSEGSTETNFGSRLYVNESNLSEIASEGIKRDGRKYLFTASRSFDWTDPRTFGPMLLGLLCGGGVLATIRSSIKDSMVR</sequence>
<protein>
    <submittedName>
        <fullName evidence="2">Uncharacterized protein</fullName>
    </submittedName>
</protein>